<organism evidence="1 2">
    <name type="scientific">Peribacillus frigoritolerans</name>
    <dbReference type="NCBI Taxonomy" id="450367"/>
    <lineage>
        <taxon>Bacteria</taxon>
        <taxon>Bacillati</taxon>
        <taxon>Bacillota</taxon>
        <taxon>Bacilli</taxon>
        <taxon>Bacillales</taxon>
        <taxon>Bacillaceae</taxon>
        <taxon>Peribacillus</taxon>
    </lineage>
</organism>
<dbReference type="InterPro" id="IPR027477">
    <property type="entry name" value="Succ_DH/fumarate_Rdtase_cat_sf"/>
</dbReference>
<reference evidence="1" key="1">
    <citation type="submission" date="2021-04" db="EMBL/GenBank/DDBJ databases">
        <title>Whole genome sequencing of Enterococci isolates from hospitalized patients.</title>
        <authorList>
            <person name="Ogoti B.M."/>
            <person name="Onyambu F.G."/>
        </authorList>
    </citation>
    <scope>NUCLEOTIDE SEQUENCE</scope>
    <source>
        <strain evidence="1">242</strain>
    </source>
</reference>
<protein>
    <submittedName>
        <fullName evidence="1">Uncharacterized protein</fullName>
    </submittedName>
</protein>
<accession>A0A941FKB2</accession>
<evidence type="ECO:0000313" key="1">
    <source>
        <dbReference type="EMBL" id="MBR8645755.1"/>
    </source>
</evidence>
<dbReference type="AlphaFoldDB" id="A0A941FKB2"/>
<comment type="caution">
    <text evidence="1">The sequence shown here is derived from an EMBL/GenBank/DDBJ whole genome shotgun (WGS) entry which is preliminary data.</text>
</comment>
<sequence>MKGLVSEAVRGDGARLVTEMGKPIMEDVHSLKDLAPRHIVTDDFFLFAAR</sequence>
<gene>
    <name evidence="1" type="ORF">KEH51_22415</name>
</gene>
<dbReference type="Gene3D" id="3.90.700.10">
    <property type="entry name" value="Succinate dehydrogenase/fumarate reductase flavoprotein, catalytic domain"/>
    <property type="match status" value="1"/>
</dbReference>
<name>A0A941FKB2_9BACI</name>
<dbReference type="SUPFAM" id="SSF56425">
    <property type="entry name" value="Succinate dehydrogenase/fumarate reductase flavoprotein, catalytic domain"/>
    <property type="match status" value="1"/>
</dbReference>
<dbReference type="EMBL" id="JAGTPW010000050">
    <property type="protein sequence ID" value="MBR8645755.1"/>
    <property type="molecule type" value="Genomic_DNA"/>
</dbReference>
<dbReference type="Proteomes" id="UP000680045">
    <property type="component" value="Unassembled WGS sequence"/>
</dbReference>
<evidence type="ECO:0000313" key="2">
    <source>
        <dbReference type="Proteomes" id="UP000680045"/>
    </source>
</evidence>
<proteinExistence type="predicted"/>